<name>A0A151A9M9_9EURY</name>
<evidence type="ECO:0000256" key="1">
    <source>
        <dbReference type="SAM" id="Phobius"/>
    </source>
</evidence>
<keyword evidence="1" id="KW-0812">Transmembrane</keyword>
<organism evidence="2 3">
    <name type="scientific">Halalkalicoccus paucihalophilus</name>
    <dbReference type="NCBI Taxonomy" id="1008153"/>
    <lineage>
        <taxon>Archaea</taxon>
        <taxon>Methanobacteriati</taxon>
        <taxon>Methanobacteriota</taxon>
        <taxon>Stenosarchaea group</taxon>
        <taxon>Halobacteria</taxon>
        <taxon>Halobacteriales</taxon>
        <taxon>Halococcaceae</taxon>
        <taxon>Halalkalicoccus</taxon>
    </lineage>
</organism>
<keyword evidence="1" id="KW-1133">Transmembrane helix</keyword>
<accession>A0A151A9M9</accession>
<keyword evidence="3" id="KW-1185">Reference proteome</keyword>
<comment type="caution">
    <text evidence="2">The sequence shown here is derived from an EMBL/GenBank/DDBJ whole genome shotgun (WGS) entry which is preliminary data.</text>
</comment>
<gene>
    <name evidence="2" type="ORF">HAPAU_33910</name>
</gene>
<reference evidence="2 3" key="1">
    <citation type="submission" date="2016-02" db="EMBL/GenBank/DDBJ databases">
        <title>Genome sequence of Halalkalicoccus paucihalophilus DSM 24557.</title>
        <authorList>
            <person name="Poehlein A."/>
            <person name="Daniel R."/>
        </authorList>
    </citation>
    <scope>NUCLEOTIDE SEQUENCE [LARGE SCALE GENOMIC DNA]</scope>
    <source>
        <strain evidence="2 3">DSM 24557</strain>
    </source>
</reference>
<evidence type="ECO:0000313" key="2">
    <source>
        <dbReference type="EMBL" id="KYH24408.1"/>
    </source>
</evidence>
<keyword evidence="1" id="KW-0472">Membrane</keyword>
<dbReference type="EMBL" id="LTAZ01000013">
    <property type="protein sequence ID" value="KYH24408.1"/>
    <property type="molecule type" value="Genomic_DNA"/>
</dbReference>
<protein>
    <submittedName>
        <fullName evidence="2">Uncharacterized protein</fullName>
    </submittedName>
</protein>
<evidence type="ECO:0000313" key="3">
    <source>
        <dbReference type="Proteomes" id="UP000075321"/>
    </source>
</evidence>
<sequence length="40" mass="4897">MKDEFSTEDNENLLVFVIMLFGLMTRRFFKPVYRNRVTTH</sequence>
<dbReference type="AlphaFoldDB" id="A0A151A9M9"/>
<dbReference type="Proteomes" id="UP000075321">
    <property type="component" value="Unassembled WGS sequence"/>
</dbReference>
<proteinExistence type="predicted"/>
<feature type="transmembrane region" description="Helical" evidence="1">
    <location>
        <begin position="12"/>
        <end position="29"/>
    </location>
</feature>